<dbReference type="EMBL" id="JAPQKO010000008">
    <property type="protein sequence ID" value="KAJ5151915.1"/>
    <property type="molecule type" value="Genomic_DNA"/>
</dbReference>
<proteinExistence type="predicted"/>
<accession>A0A9W9HNJ7</accession>
<evidence type="ECO:0000313" key="1">
    <source>
        <dbReference type="EMBL" id="KAJ5151915.1"/>
    </source>
</evidence>
<dbReference type="AlphaFoldDB" id="A0A9W9HNJ7"/>
<protein>
    <submittedName>
        <fullName evidence="1">Uncharacterized protein</fullName>
    </submittedName>
</protein>
<comment type="caution">
    <text evidence="1">The sequence shown here is derived from an EMBL/GenBank/DDBJ whole genome shotgun (WGS) entry which is preliminary data.</text>
</comment>
<reference evidence="1" key="2">
    <citation type="journal article" date="2023" name="IMA Fungus">
        <title>Comparative genomic study of the Penicillium genus elucidates a diverse pangenome and 15 lateral gene transfer events.</title>
        <authorList>
            <person name="Petersen C."/>
            <person name="Sorensen T."/>
            <person name="Nielsen M.R."/>
            <person name="Sondergaard T.E."/>
            <person name="Sorensen J.L."/>
            <person name="Fitzpatrick D.A."/>
            <person name="Frisvad J.C."/>
            <person name="Nielsen K.L."/>
        </authorList>
    </citation>
    <scope>NUCLEOTIDE SEQUENCE</scope>
    <source>
        <strain evidence="1">IBT 21917</strain>
    </source>
</reference>
<name>A0A9W9HNJ7_9EURO</name>
<sequence>MRSISCTQPHVQPRAWKDGVDSFQDEIKGIYWDKAADSCTEEEMGILVKATREAEKMTALAMSDDNPTESASWNRYFVKDNVGALKNTWSTNWEIWTQIMSTYAFHHKSNVLTACNRESAASHELPEAGQE</sequence>
<keyword evidence="2" id="KW-1185">Reference proteome</keyword>
<organism evidence="1 2">
    <name type="scientific">Penicillium capsulatum</name>
    <dbReference type="NCBI Taxonomy" id="69766"/>
    <lineage>
        <taxon>Eukaryota</taxon>
        <taxon>Fungi</taxon>
        <taxon>Dikarya</taxon>
        <taxon>Ascomycota</taxon>
        <taxon>Pezizomycotina</taxon>
        <taxon>Eurotiomycetes</taxon>
        <taxon>Eurotiomycetidae</taxon>
        <taxon>Eurotiales</taxon>
        <taxon>Aspergillaceae</taxon>
        <taxon>Penicillium</taxon>
    </lineage>
</organism>
<gene>
    <name evidence="1" type="ORF">N7492_010210</name>
</gene>
<dbReference type="OrthoDB" id="3482317at2759"/>
<dbReference type="Proteomes" id="UP001146351">
    <property type="component" value="Unassembled WGS sequence"/>
</dbReference>
<evidence type="ECO:0000313" key="2">
    <source>
        <dbReference type="Proteomes" id="UP001146351"/>
    </source>
</evidence>
<reference evidence="1" key="1">
    <citation type="submission" date="2022-11" db="EMBL/GenBank/DDBJ databases">
        <authorList>
            <person name="Petersen C."/>
        </authorList>
    </citation>
    <scope>NUCLEOTIDE SEQUENCE</scope>
    <source>
        <strain evidence="1">IBT 21917</strain>
    </source>
</reference>